<sequence>MPAVTVQAIGKAMLKATTLAINKATILDTIPDTTLDTRRKRLLQPSENNSYIYNEDNFNYSNNENYYNTENYSNTDIEYNNTGVETGSVGSDDHQYDGQWNQNYDHEYYQDDNDGRNSDDHDNTYYGADDNAGYTEANTTYDQGGAEQYQSTGGEEPGSCDDCGLVAAEMTRVAVLDVADAVMMMITTTGVAV</sequence>
<reference evidence="1" key="1">
    <citation type="submission" date="2022-08" db="EMBL/GenBank/DDBJ databases">
        <title>Genome Sequence of Fusarium decemcellulare.</title>
        <authorList>
            <person name="Buettner E."/>
        </authorList>
    </citation>
    <scope>NUCLEOTIDE SEQUENCE</scope>
    <source>
        <strain evidence="1">Babe19</strain>
    </source>
</reference>
<organism evidence="1 2">
    <name type="scientific">Fusarium decemcellulare</name>
    <dbReference type="NCBI Taxonomy" id="57161"/>
    <lineage>
        <taxon>Eukaryota</taxon>
        <taxon>Fungi</taxon>
        <taxon>Dikarya</taxon>
        <taxon>Ascomycota</taxon>
        <taxon>Pezizomycotina</taxon>
        <taxon>Sordariomycetes</taxon>
        <taxon>Hypocreomycetidae</taxon>
        <taxon>Hypocreales</taxon>
        <taxon>Nectriaceae</taxon>
        <taxon>Fusarium</taxon>
        <taxon>Fusarium decemcellulare species complex</taxon>
    </lineage>
</organism>
<evidence type="ECO:0000313" key="1">
    <source>
        <dbReference type="EMBL" id="KAJ3540457.1"/>
    </source>
</evidence>
<dbReference type="EMBL" id="JANRMS010000407">
    <property type="protein sequence ID" value="KAJ3540457.1"/>
    <property type="molecule type" value="Genomic_DNA"/>
</dbReference>
<keyword evidence="2" id="KW-1185">Reference proteome</keyword>
<comment type="caution">
    <text evidence="1">The sequence shown here is derived from an EMBL/GenBank/DDBJ whole genome shotgun (WGS) entry which is preliminary data.</text>
</comment>
<gene>
    <name evidence="1" type="ORF">NM208_g5052</name>
</gene>
<protein>
    <submittedName>
        <fullName evidence="1">Uncharacterized protein</fullName>
    </submittedName>
</protein>
<dbReference type="Proteomes" id="UP001148629">
    <property type="component" value="Unassembled WGS sequence"/>
</dbReference>
<name>A0ACC1SIF3_9HYPO</name>
<accession>A0ACC1SIF3</accession>
<proteinExistence type="predicted"/>
<evidence type="ECO:0000313" key="2">
    <source>
        <dbReference type="Proteomes" id="UP001148629"/>
    </source>
</evidence>